<comment type="caution">
    <text evidence="1">The sequence shown here is derived from an EMBL/GenBank/DDBJ whole genome shotgun (WGS) entry which is preliminary data.</text>
</comment>
<dbReference type="EMBL" id="ANKQ01000001">
    <property type="protein sequence ID" value="ELP56351.1"/>
    <property type="molecule type" value="Genomic_DNA"/>
</dbReference>
<evidence type="ECO:0000313" key="1">
    <source>
        <dbReference type="EMBL" id="ELP56351.1"/>
    </source>
</evidence>
<reference evidence="1 2" key="1">
    <citation type="journal article" date="2013" name="Genome Announc.">
        <title>Whole-Genome Sequence of Microcystis aeruginosa TAIHU98, a Nontoxic Bloom-Forming Strain Isolated from Taihu Lake, China.</title>
        <authorList>
            <person name="Yang C."/>
            <person name="Zhang W."/>
            <person name="Ren M."/>
            <person name="Song L."/>
            <person name="Li T."/>
            <person name="Zhao J."/>
        </authorList>
    </citation>
    <scope>NUCLEOTIDE SEQUENCE [LARGE SCALE GENOMIC DNA]</scope>
    <source>
        <strain evidence="1 2">TAIHU98</strain>
    </source>
</reference>
<accession>L7EBU4</accession>
<name>L7EBU4_MICAE</name>
<proteinExistence type="predicted"/>
<evidence type="ECO:0000313" key="2">
    <source>
        <dbReference type="Proteomes" id="UP000010932"/>
    </source>
</evidence>
<dbReference type="Proteomes" id="UP000010932">
    <property type="component" value="Unassembled WGS sequence"/>
</dbReference>
<gene>
    <name evidence="1" type="ORF">O53_955</name>
</gene>
<dbReference type="AlphaFoldDB" id="L7EBU4"/>
<sequence>MLPIREAYEWKHNFPNLPDPRKGVLLPIREAYEWKRQG</sequence>
<organism evidence="1 2">
    <name type="scientific">Microcystis aeruginosa TAIHU98</name>
    <dbReference type="NCBI Taxonomy" id="1134457"/>
    <lineage>
        <taxon>Bacteria</taxon>
        <taxon>Bacillati</taxon>
        <taxon>Cyanobacteriota</taxon>
        <taxon>Cyanophyceae</taxon>
        <taxon>Oscillatoriophycideae</taxon>
        <taxon>Chroococcales</taxon>
        <taxon>Microcystaceae</taxon>
        <taxon>Microcystis</taxon>
    </lineage>
</organism>
<protein>
    <submittedName>
        <fullName evidence="1">Uncharacterized protein</fullName>
    </submittedName>
</protein>